<evidence type="ECO:0000313" key="2">
    <source>
        <dbReference type="EMBL" id="KAG4420244.1"/>
    </source>
</evidence>
<proteinExistence type="predicted"/>
<name>A0A8H7TER9_9HELO</name>
<dbReference type="OrthoDB" id="3475304at2759"/>
<accession>A0A8H7TER9</accession>
<organism evidence="2 3">
    <name type="scientific">Cadophora malorum</name>
    <dbReference type="NCBI Taxonomy" id="108018"/>
    <lineage>
        <taxon>Eukaryota</taxon>
        <taxon>Fungi</taxon>
        <taxon>Dikarya</taxon>
        <taxon>Ascomycota</taxon>
        <taxon>Pezizomycotina</taxon>
        <taxon>Leotiomycetes</taxon>
        <taxon>Helotiales</taxon>
        <taxon>Ploettnerulaceae</taxon>
        <taxon>Cadophora</taxon>
    </lineage>
</organism>
<feature type="region of interest" description="Disordered" evidence="1">
    <location>
        <begin position="309"/>
        <end position="334"/>
    </location>
</feature>
<reference evidence="2" key="1">
    <citation type="submission" date="2021-02" db="EMBL/GenBank/DDBJ databases">
        <title>Genome sequence Cadophora malorum strain M34.</title>
        <authorList>
            <person name="Stefanovic E."/>
            <person name="Vu D."/>
            <person name="Scully C."/>
            <person name="Dijksterhuis J."/>
            <person name="Roader J."/>
            <person name="Houbraken J."/>
        </authorList>
    </citation>
    <scope>NUCLEOTIDE SEQUENCE</scope>
    <source>
        <strain evidence="2">M34</strain>
    </source>
</reference>
<feature type="region of interest" description="Disordered" evidence="1">
    <location>
        <begin position="15"/>
        <end position="41"/>
    </location>
</feature>
<keyword evidence="3" id="KW-1185">Reference proteome</keyword>
<gene>
    <name evidence="2" type="ORF">IFR04_006622</name>
</gene>
<protein>
    <submittedName>
        <fullName evidence="2">Uncharacterized protein</fullName>
    </submittedName>
</protein>
<sequence length="334" mass="37574">MTALKEDIVAVAAPAKAPQEDIRAVEEEVPDYPASNFEEEEDYVPTLEEDMANNLGRTREEVKYARGLWASGMLEIHKSEEDAEEDPGDEEHSGDFGPHSRVFVAKGPICAIAKRFQELVPRDRSWPILEWLTIIGPANFGYWHHIDGVLKFVYRGDIDTGGPESYFNTTEGDIVNWCLGEALKCPKKQNLSLKAIMKRDASMEQALDAYGEDRIAVLSDIADDGANILEKIGTVHKGDGEFASHKVMSYMVDRLIWDALNGGFAYLKVIHRGNCTANMVARAHIDAAKKPKPRFAPWHVSNRHRYLLNEEVRADKKRPKNADGREKSKKQRVS</sequence>
<dbReference type="AlphaFoldDB" id="A0A8H7TER9"/>
<dbReference type="EMBL" id="JAFJYH010000088">
    <property type="protein sequence ID" value="KAG4420244.1"/>
    <property type="molecule type" value="Genomic_DNA"/>
</dbReference>
<evidence type="ECO:0000313" key="3">
    <source>
        <dbReference type="Proteomes" id="UP000664132"/>
    </source>
</evidence>
<comment type="caution">
    <text evidence="2">The sequence shown here is derived from an EMBL/GenBank/DDBJ whole genome shotgun (WGS) entry which is preliminary data.</text>
</comment>
<evidence type="ECO:0000256" key="1">
    <source>
        <dbReference type="SAM" id="MobiDB-lite"/>
    </source>
</evidence>
<feature type="compositionally biased region" description="Basic and acidic residues" evidence="1">
    <location>
        <begin position="309"/>
        <end position="326"/>
    </location>
</feature>
<dbReference type="Proteomes" id="UP000664132">
    <property type="component" value="Unassembled WGS sequence"/>
</dbReference>